<keyword evidence="4" id="KW-1185">Reference proteome</keyword>
<keyword evidence="2" id="KW-0732">Signal</keyword>
<evidence type="ECO:0000313" key="3">
    <source>
        <dbReference type="EMBL" id="KNC80782.1"/>
    </source>
</evidence>
<feature type="compositionally biased region" description="Basic and acidic residues" evidence="1">
    <location>
        <begin position="187"/>
        <end position="201"/>
    </location>
</feature>
<feature type="compositionally biased region" description="Acidic residues" evidence="1">
    <location>
        <begin position="202"/>
        <end position="215"/>
    </location>
</feature>
<dbReference type="RefSeq" id="XP_014154684.1">
    <property type="nucleotide sequence ID" value="XM_014299209.1"/>
</dbReference>
<dbReference type="EMBL" id="KQ242108">
    <property type="protein sequence ID" value="KNC80782.1"/>
    <property type="molecule type" value="Genomic_DNA"/>
</dbReference>
<evidence type="ECO:0000256" key="1">
    <source>
        <dbReference type="SAM" id="MobiDB-lite"/>
    </source>
</evidence>
<evidence type="ECO:0008006" key="5">
    <source>
        <dbReference type="Google" id="ProtNLM"/>
    </source>
</evidence>
<dbReference type="GeneID" id="25907365"/>
<feature type="chain" id="PRO_5005538922" description="Generative cell specific-1/HAP2 domain-containing protein" evidence="2">
    <location>
        <begin position="23"/>
        <end position="215"/>
    </location>
</feature>
<feature type="region of interest" description="Disordered" evidence="1">
    <location>
        <begin position="172"/>
        <end position="215"/>
    </location>
</feature>
<dbReference type="Proteomes" id="UP000054560">
    <property type="component" value="Unassembled WGS sequence"/>
</dbReference>
<feature type="signal peptide" evidence="2">
    <location>
        <begin position="1"/>
        <end position="22"/>
    </location>
</feature>
<organism evidence="3 4">
    <name type="scientific">Sphaeroforma arctica JP610</name>
    <dbReference type="NCBI Taxonomy" id="667725"/>
    <lineage>
        <taxon>Eukaryota</taxon>
        <taxon>Ichthyosporea</taxon>
        <taxon>Ichthyophonida</taxon>
        <taxon>Sphaeroforma</taxon>
    </lineage>
</organism>
<reference evidence="3 4" key="1">
    <citation type="submission" date="2011-02" db="EMBL/GenBank/DDBJ databases">
        <title>The Genome Sequence of Sphaeroforma arctica JP610.</title>
        <authorList>
            <consortium name="The Broad Institute Genome Sequencing Platform"/>
            <person name="Russ C."/>
            <person name="Cuomo C."/>
            <person name="Young S.K."/>
            <person name="Zeng Q."/>
            <person name="Gargeya S."/>
            <person name="Alvarado L."/>
            <person name="Berlin A."/>
            <person name="Chapman S.B."/>
            <person name="Chen Z."/>
            <person name="Freedman E."/>
            <person name="Gellesch M."/>
            <person name="Goldberg J."/>
            <person name="Griggs A."/>
            <person name="Gujja S."/>
            <person name="Heilman E."/>
            <person name="Heiman D."/>
            <person name="Howarth C."/>
            <person name="Mehta T."/>
            <person name="Neiman D."/>
            <person name="Pearson M."/>
            <person name="Roberts A."/>
            <person name="Saif S."/>
            <person name="Shea T."/>
            <person name="Shenoy N."/>
            <person name="Sisk P."/>
            <person name="Stolte C."/>
            <person name="Sykes S."/>
            <person name="White J."/>
            <person name="Yandava C."/>
            <person name="Burger G."/>
            <person name="Gray M.W."/>
            <person name="Holland P.W.H."/>
            <person name="King N."/>
            <person name="Lang F.B.F."/>
            <person name="Roger A.J."/>
            <person name="Ruiz-Trillo I."/>
            <person name="Haas B."/>
            <person name="Nusbaum C."/>
            <person name="Birren B."/>
        </authorList>
    </citation>
    <scope>NUCLEOTIDE SEQUENCE [LARGE SCALE GENOMIC DNA]</scope>
    <source>
        <strain evidence="3 4">JP610</strain>
    </source>
</reference>
<accession>A0A0L0FVC3</accession>
<sequence length="215" mass="23926">MVSKCFLTMAAVSMLSYTTVEGAECDLTISILKDTDYSYSTPNSGADTPAVIITGARQGETGGGKAMPDPRCVYYYRPDSAELEDDPDYDSKPNFTGDDWPYAEADQDCKVNFDSSVPEDSIFREEGYVQISKYDGVTFGGLPTYFYPDDKPGEGDDLDGLTCVCNFGPWTSVDDTGEGAHFSVEQRLPEKKEEKMDKEEDKENEEEEEDEENEE</sequence>
<evidence type="ECO:0000313" key="4">
    <source>
        <dbReference type="Proteomes" id="UP000054560"/>
    </source>
</evidence>
<evidence type="ECO:0000256" key="2">
    <source>
        <dbReference type="SAM" id="SignalP"/>
    </source>
</evidence>
<protein>
    <recommendedName>
        <fullName evidence="5">Generative cell specific-1/HAP2 domain-containing protein</fullName>
    </recommendedName>
</protein>
<proteinExistence type="predicted"/>
<dbReference type="AlphaFoldDB" id="A0A0L0FVC3"/>
<name>A0A0L0FVC3_9EUKA</name>
<gene>
    <name evidence="3" type="ORF">SARC_06861</name>
</gene>